<dbReference type="GO" id="GO:0033503">
    <property type="term" value="C:HULC complex"/>
    <property type="evidence" value="ECO:0007669"/>
    <property type="project" value="TreeGrafter"/>
</dbReference>
<evidence type="ECO:0000256" key="1">
    <source>
        <dbReference type="ARBA" id="ARBA00004123"/>
    </source>
</evidence>
<evidence type="ECO:0000313" key="9">
    <source>
        <dbReference type="Proteomes" id="UP000290289"/>
    </source>
</evidence>
<protein>
    <recommendedName>
        <fullName evidence="6">E3 ubiquitin protein ligase</fullName>
        <ecNumber evidence="6">2.3.2.27</ecNumber>
    </recommendedName>
</protein>
<dbReference type="EC" id="2.3.2.27" evidence="6"/>
<evidence type="ECO:0000256" key="5">
    <source>
        <dbReference type="ARBA" id="ARBA00023242"/>
    </source>
</evidence>
<dbReference type="UniPathway" id="UPA00143"/>
<dbReference type="AlphaFoldDB" id="A0A498JFG0"/>
<dbReference type="GO" id="GO:0006325">
    <property type="term" value="P:chromatin organization"/>
    <property type="evidence" value="ECO:0007669"/>
    <property type="project" value="UniProtKB-KW"/>
</dbReference>
<dbReference type="GO" id="GO:0016567">
    <property type="term" value="P:protein ubiquitination"/>
    <property type="evidence" value="ECO:0007669"/>
    <property type="project" value="UniProtKB-UniRule"/>
</dbReference>
<comment type="subcellular location">
    <subcellularLocation>
        <location evidence="1 6">Nucleus</location>
    </subcellularLocation>
</comment>
<organism evidence="8 9">
    <name type="scientific">Malus domestica</name>
    <name type="common">Apple</name>
    <name type="synonym">Pyrus malus</name>
    <dbReference type="NCBI Taxonomy" id="3750"/>
    <lineage>
        <taxon>Eukaryota</taxon>
        <taxon>Viridiplantae</taxon>
        <taxon>Streptophyta</taxon>
        <taxon>Embryophyta</taxon>
        <taxon>Tracheophyta</taxon>
        <taxon>Spermatophyta</taxon>
        <taxon>Magnoliopsida</taxon>
        <taxon>eudicotyledons</taxon>
        <taxon>Gunneridae</taxon>
        <taxon>Pentapetalae</taxon>
        <taxon>rosids</taxon>
        <taxon>fabids</taxon>
        <taxon>Rosales</taxon>
        <taxon>Rosaceae</taxon>
        <taxon>Amygdaloideae</taxon>
        <taxon>Maleae</taxon>
        <taxon>Malus</taxon>
    </lineage>
</organism>
<comment type="pathway">
    <text evidence="6">Protein modification; protein ubiquitination.</text>
</comment>
<proteinExistence type="inferred from homology"/>
<evidence type="ECO:0000256" key="6">
    <source>
        <dbReference type="RuleBase" id="RU365038"/>
    </source>
</evidence>
<dbReference type="EMBL" id="RDQH01000334">
    <property type="protein sequence ID" value="RXH92573.1"/>
    <property type="molecule type" value="Genomic_DNA"/>
</dbReference>
<evidence type="ECO:0000256" key="7">
    <source>
        <dbReference type="SAM" id="Coils"/>
    </source>
</evidence>
<accession>A0A498JFG0</accession>
<dbReference type="GO" id="GO:0061630">
    <property type="term" value="F:ubiquitin protein ligase activity"/>
    <property type="evidence" value="ECO:0007669"/>
    <property type="project" value="UniProtKB-EC"/>
</dbReference>
<dbReference type="GO" id="GO:0005634">
    <property type="term" value="C:nucleus"/>
    <property type="evidence" value="ECO:0007669"/>
    <property type="project" value="UniProtKB-SubCell"/>
</dbReference>
<name>A0A498JFG0_MALDO</name>
<keyword evidence="9" id="KW-1185">Reference proteome</keyword>
<keyword evidence="6" id="KW-0808">Transferase</keyword>
<comment type="caution">
    <text evidence="8">The sequence shown here is derived from an EMBL/GenBank/DDBJ whole genome shotgun (WGS) entry which is preliminary data.</text>
</comment>
<evidence type="ECO:0000256" key="3">
    <source>
        <dbReference type="ARBA" id="ARBA00022771"/>
    </source>
</evidence>
<dbReference type="Proteomes" id="UP000290289">
    <property type="component" value="Chromosome 8"/>
</dbReference>
<evidence type="ECO:0000256" key="2">
    <source>
        <dbReference type="ARBA" id="ARBA00022723"/>
    </source>
</evidence>
<dbReference type="PANTHER" id="PTHR23163:SF8">
    <property type="entry name" value="E3 UBIQUITIN-PROTEIN LIGASE BRE1-LIKE 2"/>
    <property type="match status" value="1"/>
</dbReference>
<evidence type="ECO:0000313" key="8">
    <source>
        <dbReference type="EMBL" id="RXH92573.1"/>
    </source>
</evidence>
<keyword evidence="2 6" id="KW-0479">Metal-binding</keyword>
<keyword evidence="6 7" id="KW-0175">Coiled coil</keyword>
<keyword evidence="6" id="KW-0833">Ubl conjugation pathway</keyword>
<dbReference type="InterPro" id="IPR013956">
    <property type="entry name" value="E3_ubiquit_lig_Bre1"/>
</dbReference>
<sequence length="145" mass="17266">MTNMYFLNDQFQHWNAELDQYKALTDYLQLRMLVRNAIDNSESRIEELELQLQKCLVALKMLFVAGRKDIIAEFRVMASSLCKEMGMVETQLKRWKETAYETLSLRDKAQSLKALLSTKVYFHSQLTLSYSYQLHCSFFYLFSWM</sequence>
<dbReference type="GO" id="GO:0008270">
    <property type="term" value="F:zinc ion binding"/>
    <property type="evidence" value="ECO:0007669"/>
    <property type="project" value="UniProtKB-KW"/>
</dbReference>
<comment type="catalytic activity">
    <reaction evidence="6">
        <text>S-ubiquitinyl-[E2 ubiquitin-conjugating enzyme]-L-cysteine + [acceptor protein]-L-lysine = [E2 ubiquitin-conjugating enzyme]-L-cysteine + N(6)-ubiquitinyl-[acceptor protein]-L-lysine.</text>
        <dbReference type="EC" id="2.3.2.27"/>
    </reaction>
</comment>
<keyword evidence="3 6" id="KW-0863">Zinc-finger</keyword>
<dbReference type="PANTHER" id="PTHR23163">
    <property type="entry name" value="RING FINGER PROTEIN-RELATED"/>
    <property type="match status" value="1"/>
</dbReference>
<feature type="coiled-coil region" evidence="7">
    <location>
        <begin position="31"/>
        <end position="58"/>
    </location>
</feature>
<keyword evidence="4 6" id="KW-0862">Zinc</keyword>
<reference evidence="8 9" key="1">
    <citation type="submission" date="2018-10" db="EMBL/GenBank/DDBJ databases">
        <title>A high-quality apple genome assembly.</title>
        <authorList>
            <person name="Hu J."/>
        </authorList>
    </citation>
    <scope>NUCLEOTIDE SEQUENCE [LARGE SCALE GENOMIC DNA]</scope>
    <source>
        <strain evidence="9">cv. HFTH1</strain>
        <tissue evidence="8">Young leaf</tissue>
    </source>
</reference>
<dbReference type="STRING" id="3750.A0A498JFG0"/>
<keyword evidence="6" id="KW-0156">Chromatin regulator</keyword>
<gene>
    <name evidence="8" type="ORF">DVH24_033469</name>
</gene>
<keyword evidence="5 6" id="KW-0539">Nucleus</keyword>
<comment type="similarity">
    <text evidence="6">Belongs to the BRE1 family.</text>
</comment>
<evidence type="ECO:0000256" key="4">
    <source>
        <dbReference type="ARBA" id="ARBA00022833"/>
    </source>
</evidence>